<protein>
    <recommendedName>
        <fullName evidence="1">M23ase beta-sheet core domain-containing protein</fullName>
    </recommendedName>
</protein>
<name>A0A3B0V8Z4_9ZZZZ</name>
<dbReference type="Gene3D" id="2.70.70.10">
    <property type="entry name" value="Glucose Permease (Domain IIA)"/>
    <property type="match status" value="1"/>
</dbReference>
<feature type="domain" description="M23ase beta-sheet core" evidence="1">
    <location>
        <begin position="157"/>
        <end position="260"/>
    </location>
</feature>
<dbReference type="EMBL" id="UOEU01000779">
    <property type="protein sequence ID" value="VAW40128.1"/>
    <property type="molecule type" value="Genomic_DNA"/>
</dbReference>
<dbReference type="CDD" id="cd12797">
    <property type="entry name" value="M23_peptidase"/>
    <property type="match status" value="1"/>
</dbReference>
<dbReference type="SUPFAM" id="SSF51261">
    <property type="entry name" value="Duplicated hybrid motif"/>
    <property type="match status" value="1"/>
</dbReference>
<dbReference type="PROSITE" id="PS51257">
    <property type="entry name" value="PROKAR_LIPOPROTEIN"/>
    <property type="match status" value="1"/>
</dbReference>
<accession>A0A3B0V8Z4</accession>
<dbReference type="Pfam" id="PF01551">
    <property type="entry name" value="Peptidase_M23"/>
    <property type="match status" value="1"/>
</dbReference>
<dbReference type="PANTHER" id="PTHR21666:SF270">
    <property type="entry name" value="MUREIN HYDROLASE ACTIVATOR ENVC"/>
    <property type="match status" value="1"/>
</dbReference>
<dbReference type="PANTHER" id="PTHR21666">
    <property type="entry name" value="PEPTIDASE-RELATED"/>
    <property type="match status" value="1"/>
</dbReference>
<organism evidence="2">
    <name type="scientific">hydrothermal vent metagenome</name>
    <dbReference type="NCBI Taxonomy" id="652676"/>
    <lineage>
        <taxon>unclassified sequences</taxon>
        <taxon>metagenomes</taxon>
        <taxon>ecological metagenomes</taxon>
    </lineage>
</organism>
<evidence type="ECO:0000313" key="2">
    <source>
        <dbReference type="EMBL" id="VAW40128.1"/>
    </source>
</evidence>
<dbReference type="AlphaFoldDB" id="A0A3B0V8Z4"/>
<dbReference type="GO" id="GO:0004222">
    <property type="term" value="F:metalloendopeptidase activity"/>
    <property type="evidence" value="ECO:0007669"/>
    <property type="project" value="TreeGrafter"/>
</dbReference>
<dbReference type="InterPro" id="IPR050570">
    <property type="entry name" value="Cell_wall_metabolism_enzyme"/>
</dbReference>
<proteinExistence type="predicted"/>
<dbReference type="InterPro" id="IPR016047">
    <property type="entry name" value="M23ase_b-sheet_dom"/>
</dbReference>
<evidence type="ECO:0000259" key="1">
    <source>
        <dbReference type="Pfam" id="PF01551"/>
    </source>
</evidence>
<dbReference type="InterPro" id="IPR011055">
    <property type="entry name" value="Dup_hybrid_motif"/>
</dbReference>
<sequence length="393" mass="43296">MNWRLYCNGRKRHLLTLLLLTVLLISCGSQPLVPPTLVPLLDLPPSEQTEIAVTAVSNSSRIVAGGRTVSTPVSNVVPTPAGAGIRPQEAEQLWVPDAGLAPPEGWRPPPYDVPLSFHYDDHYWLARPLPSGSRNYDLEWYPFGNNVQLADRPAYRIHHGQDYPNETGTPVLAAGSGTVVYAGTLPSPRNGVNYYGNTVIILHDWQWQGKDIYTLYAHTLELFVQEGDVVEQGQLVAGVGSSGEVSGPHLHFEVRVGGNSYGNTRNPSLWLAPYEGWGTLAGRFVDKNSRMISSASLTLLPLNVDTAVRKQRTYYPTVGSDEVWRENFVIADLPAGRYRLTLDANDGVHIYEREIEIFPGQTSFEIISTNFEFVPTATPPPTATPEPTPSEQN</sequence>
<reference evidence="2" key="1">
    <citation type="submission" date="2018-06" db="EMBL/GenBank/DDBJ databases">
        <authorList>
            <person name="Zhirakovskaya E."/>
        </authorList>
    </citation>
    <scope>NUCLEOTIDE SEQUENCE</scope>
</reference>
<gene>
    <name evidence="2" type="ORF">MNBD_CHLOROFLEXI01-4370</name>
</gene>